<reference evidence="7 8" key="1">
    <citation type="submission" date="2017-12" db="EMBL/GenBank/DDBJ databases">
        <title>Comparative genomics of Botrytis spp.</title>
        <authorList>
            <person name="Valero-Jimenez C.A."/>
            <person name="Tapia P."/>
            <person name="Veloso J."/>
            <person name="Silva-Moreno E."/>
            <person name="Staats M."/>
            <person name="Valdes J.H."/>
            <person name="Van Kan J.A.L."/>
        </authorList>
    </citation>
    <scope>NUCLEOTIDE SEQUENCE [LARGE SCALE GENOMIC DNA]</scope>
    <source>
        <strain evidence="7 8">MUCL3349</strain>
    </source>
</reference>
<gene>
    <name evidence="7" type="ORF">BPOR_0033g00030</name>
</gene>
<evidence type="ECO:0000313" key="7">
    <source>
        <dbReference type="EMBL" id="TGO91263.1"/>
    </source>
</evidence>
<dbReference type="GO" id="GO:0005737">
    <property type="term" value="C:cytoplasm"/>
    <property type="evidence" value="ECO:0007669"/>
    <property type="project" value="TreeGrafter"/>
</dbReference>
<dbReference type="GO" id="GO:0016020">
    <property type="term" value="C:membrane"/>
    <property type="evidence" value="ECO:0007669"/>
    <property type="project" value="UniProtKB-SubCell"/>
</dbReference>
<dbReference type="EC" id="1.3.1.72" evidence="2"/>
<dbReference type="FunFam" id="3.30.465.10:FF:000031">
    <property type="entry name" value="FAD binding domain protein"/>
    <property type="match status" value="1"/>
</dbReference>
<keyword evidence="5" id="KW-0472">Membrane</keyword>
<evidence type="ECO:0000259" key="6">
    <source>
        <dbReference type="PROSITE" id="PS51387"/>
    </source>
</evidence>
<dbReference type="InterPro" id="IPR016166">
    <property type="entry name" value="FAD-bd_PCMH"/>
</dbReference>
<dbReference type="SUPFAM" id="SSF56176">
    <property type="entry name" value="FAD-binding/transporter-associated domain-like"/>
    <property type="match status" value="1"/>
</dbReference>
<protein>
    <recommendedName>
        <fullName evidence="2">Delta(24)-sterol reductase</fullName>
        <ecNumber evidence="2">1.3.1.72</ecNumber>
    </recommendedName>
</protein>
<dbReference type="InterPro" id="IPR036318">
    <property type="entry name" value="FAD-bd_PCMH-like_sf"/>
</dbReference>
<dbReference type="AlphaFoldDB" id="A0A4Z1L3W5"/>
<dbReference type="STRING" id="87229.A0A4Z1L3W5"/>
<evidence type="ECO:0000256" key="1">
    <source>
        <dbReference type="ARBA" id="ARBA00004167"/>
    </source>
</evidence>
<evidence type="ECO:0000256" key="3">
    <source>
        <dbReference type="ARBA" id="ARBA00022692"/>
    </source>
</evidence>
<sequence>MISIRRAVNKTVPPALTTTSTFPIRNNTIIRSLTTTTPPNPCRQWRERTKQPRTRANLRHFSNSTNVSPALTLHNQTVEKISANVRQFYDRKEKFRINHGSTNSTRNNTKGKNIINIGGLSHVLEVNPTSQTAWVEPNVPMDRLVEETLKYGLVPPVVMEFPGITAGGGYAGTSGESGSFRHGFFNETINRVEMILADGQVIQCSRTEKPDLFHGAAGAVGSMGVTTLVELQLHKARKYVETTYHPVSDMPDAIKKVEEMTADPTIDYVDGIMFSKKKGAIITGRLTDTPTENTPVQRFSSASDPWFYMHVESNIDNSQSSPRFAIPLAEYFFRYDRGAFWVGASAFKYFSFPFNKFTCWFLDDFLHTRMLYTALHTAGMPPGYIVQDLALPYSTATDFVDYTDKYFGIYPLWLCPLKQSPMPTMHPHSASYEADGKTLKPLMNIGLWGYGKEKDLVKANISLEKKLKELGGMKWLYAQTYYNEEQFWEMYDRKWYDGLREKYGATTLPSVYEKVKAAPKTEVAKTLSMPEKILKAWPISVFHGIYKAIQSKTYLAARASAWKTLDVAATKEKESR</sequence>
<dbReference type="GO" id="GO:0000246">
    <property type="term" value="F:Delta24(24-1) sterol reductase activity"/>
    <property type="evidence" value="ECO:0007669"/>
    <property type="project" value="TreeGrafter"/>
</dbReference>
<evidence type="ECO:0000313" key="8">
    <source>
        <dbReference type="Proteomes" id="UP000297280"/>
    </source>
</evidence>
<dbReference type="Proteomes" id="UP000297280">
    <property type="component" value="Unassembled WGS sequence"/>
</dbReference>
<dbReference type="GO" id="GO:0008202">
    <property type="term" value="P:steroid metabolic process"/>
    <property type="evidence" value="ECO:0007669"/>
    <property type="project" value="TreeGrafter"/>
</dbReference>
<dbReference type="InterPro" id="IPR006094">
    <property type="entry name" value="Oxid_FAD_bind_N"/>
</dbReference>
<accession>A0A4Z1L3W5</accession>
<evidence type="ECO:0000256" key="2">
    <source>
        <dbReference type="ARBA" id="ARBA00012405"/>
    </source>
</evidence>
<evidence type="ECO:0000256" key="4">
    <source>
        <dbReference type="ARBA" id="ARBA00022989"/>
    </source>
</evidence>
<organism evidence="7 8">
    <name type="scientific">Botrytis porri</name>
    <dbReference type="NCBI Taxonomy" id="87229"/>
    <lineage>
        <taxon>Eukaryota</taxon>
        <taxon>Fungi</taxon>
        <taxon>Dikarya</taxon>
        <taxon>Ascomycota</taxon>
        <taxon>Pezizomycotina</taxon>
        <taxon>Leotiomycetes</taxon>
        <taxon>Helotiales</taxon>
        <taxon>Sclerotiniaceae</taxon>
        <taxon>Botrytis</taxon>
    </lineage>
</organism>
<keyword evidence="8" id="KW-1185">Reference proteome</keyword>
<dbReference type="GO" id="GO:0071949">
    <property type="term" value="F:FAD binding"/>
    <property type="evidence" value="ECO:0007669"/>
    <property type="project" value="InterPro"/>
</dbReference>
<comment type="caution">
    <text evidence="7">The sequence shown here is derived from an EMBL/GenBank/DDBJ whole genome shotgun (WGS) entry which is preliminary data.</text>
</comment>
<dbReference type="EMBL" id="PQXO01000033">
    <property type="protein sequence ID" value="TGO91263.1"/>
    <property type="molecule type" value="Genomic_DNA"/>
</dbReference>
<evidence type="ECO:0000256" key="5">
    <source>
        <dbReference type="ARBA" id="ARBA00023136"/>
    </source>
</evidence>
<dbReference type="PROSITE" id="PS51387">
    <property type="entry name" value="FAD_PCMH"/>
    <property type="match status" value="1"/>
</dbReference>
<name>A0A4Z1L3W5_9HELO</name>
<dbReference type="PANTHER" id="PTHR10801:SF10">
    <property type="entry name" value="FAD BINDING DOMAIN PROTEIN (AFU_ORTHOLOGUE AFUA_6G14300)"/>
    <property type="match status" value="1"/>
</dbReference>
<dbReference type="Pfam" id="PF01565">
    <property type="entry name" value="FAD_binding_4"/>
    <property type="match status" value="1"/>
</dbReference>
<dbReference type="InterPro" id="IPR040165">
    <property type="entry name" value="Diminuto-like"/>
</dbReference>
<dbReference type="Gene3D" id="3.30.465.10">
    <property type="match status" value="1"/>
</dbReference>
<dbReference type="PANTHER" id="PTHR10801">
    <property type="entry name" value="24-DEHYDROCHOLESTEROL REDUCTASE"/>
    <property type="match status" value="1"/>
</dbReference>
<keyword evidence="4" id="KW-1133">Transmembrane helix</keyword>
<dbReference type="InterPro" id="IPR016169">
    <property type="entry name" value="FAD-bd_PCMH_sub2"/>
</dbReference>
<feature type="domain" description="FAD-binding PCMH-type" evidence="6">
    <location>
        <begin position="65"/>
        <end position="236"/>
    </location>
</feature>
<comment type="subcellular location">
    <subcellularLocation>
        <location evidence="1">Membrane</location>
        <topology evidence="1">Single-pass membrane protein</topology>
    </subcellularLocation>
</comment>
<keyword evidence="3" id="KW-0812">Transmembrane</keyword>
<dbReference type="GO" id="GO:0050614">
    <property type="term" value="F:Delta24-sterol reductase activity"/>
    <property type="evidence" value="ECO:0007669"/>
    <property type="project" value="UniProtKB-EC"/>
</dbReference>
<proteinExistence type="predicted"/>